<comment type="caution">
    <text evidence="2">The sequence shown here is derived from an EMBL/GenBank/DDBJ whole genome shotgun (WGS) entry which is preliminary data.</text>
</comment>
<dbReference type="EMBL" id="JAUFQS010000007">
    <property type="protein sequence ID" value="MDN3688137.1"/>
    <property type="molecule type" value="Genomic_DNA"/>
</dbReference>
<sequence length="924" mass="103737">MVKIIYLTLVVILFIAGIASMVLYFWDISQLPIRTIVRAEPLTVPLDSFYTGTDSLSLTTQNILLIEEYVSAAPLSFPEWSQIMGLLIWLLFLVFVWLLTMLKRNAFLVGAGLLIFLLTISGVNSLNIAGIGSNFGLIIALLCLLLPAAAIHLFFDDLSVNKRAMVIFGLGIACPILLIYFANAPYPTLLFSENTSLMALAIAAGFMLYIGNAILTGVFLFLGKLNEGVGIKMAWHFGGIGLLYLLLLGLMLLDITGSLSGWPLPPFQVLLMVAGIVGYPVVVHKIKNTPQPFGPDWVGKVFYLTAFSICLLVLFKGMGTVNSPMVDFLNHVFIYSQLGFGLLFFLYVWVNFSGIINSGKAIGNILYKPPFFPFFHFRLGGILSLLIFLVYADGIVAVQFSTASTQLSADYYYASQRPVEATVLYENAFERYRENDKALLATAHLYLSQNQPTLALNTLVRSFEENPQVADILLLSQLLEKRQRINEAIFYLKKGLEFYPASTHLSNNLALIYHGMNRGGDALAILDSMEVRGEVEYLNQLAVKIAQGKALDPSEESGFSLKHHINRLAYANATGATAPNVLPMDTLTEAGNLINRALLRNQLSTRFDPDMEDKFRETLRRLSEGQQLDLSVEESIRESCLLLEFRVGDVNELLKQLNGMAFRFTGNAGYYHSFAGWVLSREGDFEKAAIEWKQAMLKGFARFTPAHLPYLYFGGMQEEARFISGTQNVNYPSWMRFDGEGNLVLNDTLHFYQTLARLPEMLGKELLPALDSLQSQHFRSYLAKEIVLKKGHWLEKETLDNLLLLAINAETSEVEIGFIRKYVEKIQGEQPTDCNSLDLPEVGNPYWTPMVLASIKNVSEAEESYRLLQEASQFNKDPLLWIELVKYCRIIGLDQYASRNLAIMSEWIGQEDLTRLQLEHLRIH</sequence>
<evidence type="ECO:0000313" key="3">
    <source>
        <dbReference type="Proteomes" id="UP001236663"/>
    </source>
</evidence>
<organism evidence="2 3">
    <name type="scientific">Cyclobacterium jeungdonense</name>
    <dbReference type="NCBI Taxonomy" id="708087"/>
    <lineage>
        <taxon>Bacteria</taxon>
        <taxon>Pseudomonadati</taxon>
        <taxon>Bacteroidota</taxon>
        <taxon>Cytophagia</taxon>
        <taxon>Cytophagales</taxon>
        <taxon>Cyclobacteriaceae</taxon>
        <taxon>Cyclobacterium</taxon>
    </lineage>
</organism>
<dbReference type="SUPFAM" id="SSF48452">
    <property type="entry name" value="TPR-like"/>
    <property type="match status" value="1"/>
</dbReference>
<keyword evidence="3" id="KW-1185">Reference proteome</keyword>
<feature type="transmembrane region" description="Helical" evidence="1">
    <location>
        <begin position="167"/>
        <end position="186"/>
    </location>
</feature>
<reference evidence="3" key="1">
    <citation type="journal article" date="2019" name="Int. J. Syst. Evol. Microbiol.">
        <title>The Global Catalogue of Microorganisms (GCM) 10K type strain sequencing project: providing services to taxonomists for standard genome sequencing and annotation.</title>
        <authorList>
            <consortium name="The Broad Institute Genomics Platform"/>
            <consortium name="The Broad Institute Genome Sequencing Center for Infectious Disease"/>
            <person name="Wu L."/>
            <person name="Ma J."/>
        </authorList>
    </citation>
    <scope>NUCLEOTIDE SEQUENCE [LARGE SCALE GENOMIC DNA]</scope>
    <source>
        <strain evidence="3">CECT 7706</strain>
    </source>
</reference>
<dbReference type="Proteomes" id="UP001236663">
    <property type="component" value="Unassembled WGS sequence"/>
</dbReference>
<feature type="transmembrane region" description="Helical" evidence="1">
    <location>
        <begin position="371"/>
        <end position="392"/>
    </location>
</feature>
<feature type="transmembrane region" description="Helical" evidence="1">
    <location>
        <begin position="302"/>
        <end position="320"/>
    </location>
</feature>
<dbReference type="InterPro" id="IPR011990">
    <property type="entry name" value="TPR-like_helical_dom_sf"/>
</dbReference>
<feature type="transmembrane region" description="Helical" evidence="1">
    <location>
        <begin position="106"/>
        <end position="129"/>
    </location>
</feature>
<name>A0ABT8C7U7_9BACT</name>
<accession>A0ABT8C7U7</accession>
<evidence type="ECO:0000313" key="2">
    <source>
        <dbReference type="EMBL" id="MDN3688137.1"/>
    </source>
</evidence>
<keyword evidence="1" id="KW-0812">Transmembrane</keyword>
<proteinExistence type="predicted"/>
<dbReference type="Gene3D" id="1.25.40.10">
    <property type="entry name" value="Tetratricopeptide repeat domain"/>
    <property type="match status" value="1"/>
</dbReference>
<feature type="transmembrane region" description="Helical" evidence="1">
    <location>
        <begin position="332"/>
        <end position="350"/>
    </location>
</feature>
<gene>
    <name evidence="2" type="ORF">QWZ15_09875</name>
</gene>
<feature type="transmembrane region" description="Helical" evidence="1">
    <location>
        <begin position="198"/>
        <end position="222"/>
    </location>
</feature>
<dbReference type="RefSeq" id="WP_163384556.1">
    <property type="nucleotide sequence ID" value="NZ_JAUFQS010000007.1"/>
</dbReference>
<feature type="transmembrane region" description="Helical" evidence="1">
    <location>
        <begin position="135"/>
        <end position="155"/>
    </location>
</feature>
<protein>
    <recommendedName>
        <fullName evidence="4">Tetratricopeptide repeat protein</fullName>
    </recommendedName>
</protein>
<feature type="transmembrane region" description="Helical" evidence="1">
    <location>
        <begin position="265"/>
        <end position="282"/>
    </location>
</feature>
<feature type="transmembrane region" description="Helical" evidence="1">
    <location>
        <begin position="234"/>
        <end position="253"/>
    </location>
</feature>
<evidence type="ECO:0008006" key="4">
    <source>
        <dbReference type="Google" id="ProtNLM"/>
    </source>
</evidence>
<evidence type="ECO:0000256" key="1">
    <source>
        <dbReference type="SAM" id="Phobius"/>
    </source>
</evidence>
<keyword evidence="1" id="KW-0472">Membrane</keyword>
<feature type="transmembrane region" description="Helical" evidence="1">
    <location>
        <begin position="5"/>
        <end position="26"/>
    </location>
</feature>
<feature type="transmembrane region" description="Helical" evidence="1">
    <location>
        <begin position="80"/>
        <end position="99"/>
    </location>
</feature>
<keyword evidence="1" id="KW-1133">Transmembrane helix</keyword>